<dbReference type="AlphaFoldDB" id="A0A1X7NU86"/>
<keyword evidence="4" id="KW-1185">Reference proteome</keyword>
<feature type="chain" id="PRO_5011965214" evidence="2">
    <location>
        <begin position="21"/>
        <end position="226"/>
    </location>
</feature>
<feature type="region of interest" description="Disordered" evidence="1">
    <location>
        <begin position="162"/>
        <end position="226"/>
    </location>
</feature>
<proteinExistence type="predicted"/>
<gene>
    <name evidence="3" type="ORF">SAMN02982922_2507</name>
</gene>
<protein>
    <submittedName>
        <fullName evidence="3">Uncharacterized protein</fullName>
    </submittedName>
</protein>
<dbReference type="EMBL" id="FXBL01000004">
    <property type="protein sequence ID" value="SMH41189.1"/>
    <property type="molecule type" value="Genomic_DNA"/>
</dbReference>
<organism evidence="3 4">
    <name type="scientific">Mesorhizobium australicum</name>
    <dbReference type="NCBI Taxonomy" id="536018"/>
    <lineage>
        <taxon>Bacteria</taxon>
        <taxon>Pseudomonadati</taxon>
        <taxon>Pseudomonadota</taxon>
        <taxon>Alphaproteobacteria</taxon>
        <taxon>Hyphomicrobiales</taxon>
        <taxon>Phyllobacteriaceae</taxon>
        <taxon>Mesorhizobium</taxon>
    </lineage>
</organism>
<evidence type="ECO:0000256" key="1">
    <source>
        <dbReference type="SAM" id="MobiDB-lite"/>
    </source>
</evidence>
<accession>A0A1X7NU86</accession>
<feature type="compositionally biased region" description="Basic and acidic residues" evidence="1">
    <location>
        <begin position="197"/>
        <end position="210"/>
    </location>
</feature>
<keyword evidence="2" id="KW-0732">Signal</keyword>
<evidence type="ECO:0000313" key="4">
    <source>
        <dbReference type="Proteomes" id="UP000193083"/>
    </source>
</evidence>
<evidence type="ECO:0000256" key="2">
    <source>
        <dbReference type="SAM" id="SignalP"/>
    </source>
</evidence>
<name>A0A1X7NU86_9HYPH</name>
<evidence type="ECO:0000313" key="3">
    <source>
        <dbReference type="EMBL" id="SMH41189.1"/>
    </source>
</evidence>
<dbReference type="RefSeq" id="WP_085464448.1">
    <property type="nucleotide sequence ID" value="NZ_FXBL01000004.1"/>
</dbReference>
<feature type="compositionally biased region" description="Polar residues" evidence="1">
    <location>
        <begin position="170"/>
        <end position="180"/>
    </location>
</feature>
<dbReference type="Proteomes" id="UP000193083">
    <property type="component" value="Unassembled WGS sequence"/>
</dbReference>
<dbReference type="OrthoDB" id="8101395at2"/>
<sequence>MRLYCIALFAGVAASTGASASSFVTVPLNREATSPSVVHLGAPPEAAVASKPAEAPAIEVALHYPAPLSLSFAAHADTPAEATKSQAGPDEKTLLALHYPPPLPGGIDASVAQTRVSASVIAMGEPAVEYFKAAAVKPETPARSLFAGMPLLMRGGIRGDAFPGGEAASTPETVPVTQASAPAGTPKSAPAKAPEPAVRETVDPPADKAAEPPSPPRGAAPLKGVQ</sequence>
<feature type="signal peptide" evidence="2">
    <location>
        <begin position="1"/>
        <end position="20"/>
    </location>
</feature>
<feature type="compositionally biased region" description="Low complexity" evidence="1">
    <location>
        <begin position="186"/>
        <end position="196"/>
    </location>
</feature>
<reference evidence="4" key="1">
    <citation type="submission" date="2017-04" db="EMBL/GenBank/DDBJ databases">
        <authorList>
            <person name="Varghese N."/>
            <person name="Submissions S."/>
        </authorList>
    </citation>
    <scope>NUCLEOTIDE SEQUENCE [LARGE SCALE GENOMIC DNA]</scope>
    <source>
        <strain evidence="4">B5P</strain>
    </source>
</reference>